<evidence type="ECO:0000256" key="6">
    <source>
        <dbReference type="RuleBase" id="RU004355"/>
    </source>
</evidence>
<organism evidence="9 10">
    <name type="scientific">Streptosporangium jomthongense</name>
    <dbReference type="NCBI Taxonomy" id="1193683"/>
    <lineage>
        <taxon>Bacteria</taxon>
        <taxon>Bacillati</taxon>
        <taxon>Actinomycetota</taxon>
        <taxon>Actinomycetes</taxon>
        <taxon>Streptosporangiales</taxon>
        <taxon>Streptosporangiaceae</taxon>
        <taxon>Streptosporangium</taxon>
    </lineage>
</organism>
<dbReference type="InterPro" id="IPR025824">
    <property type="entry name" value="OB-fold_nuc-bd_dom"/>
</dbReference>
<comment type="caution">
    <text evidence="9">The sequence shown here is derived from an EMBL/GenBank/DDBJ whole genome shotgun (WGS) entry which is preliminary data.</text>
</comment>
<dbReference type="PANTHER" id="PTHR30008:SF0">
    <property type="entry name" value="EXODEOXYRIBONUCLEASE 7 LARGE SUBUNIT"/>
    <property type="match status" value="1"/>
</dbReference>
<dbReference type="RefSeq" id="WP_352013775.1">
    <property type="nucleotide sequence ID" value="NZ_JBHSBC010000049.1"/>
</dbReference>
<evidence type="ECO:0000256" key="2">
    <source>
        <dbReference type="ARBA" id="ARBA00022722"/>
    </source>
</evidence>
<dbReference type="Pfam" id="PF13742">
    <property type="entry name" value="tRNA_anti_2"/>
    <property type="match status" value="1"/>
</dbReference>
<comment type="subunit">
    <text evidence="5">Heterooligomer composed of large and small subunits.</text>
</comment>
<dbReference type="HAMAP" id="MF_00378">
    <property type="entry name" value="Exonuc_7_L"/>
    <property type="match status" value="1"/>
</dbReference>
<dbReference type="PANTHER" id="PTHR30008">
    <property type="entry name" value="EXODEOXYRIBONUCLEASE 7 LARGE SUBUNIT"/>
    <property type="match status" value="1"/>
</dbReference>
<dbReference type="CDD" id="cd04489">
    <property type="entry name" value="ExoVII_LU_OBF"/>
    <property type="match status" value="1"/>
</dbReference>
<proteinExistence type="inferred from homology"/>
<keyword evidence="10" id="KW-1185">Reference proteome</keyword>
<evidence type="ECO:0000256" key="1">
    <source>
        <dbReference type="ARBA" id="ARBA00022490"/>
    </source>
</evidence>
<dbReference type="Proteomes" id="UP001595698">
    <property type="component" value="Unassembled WGS sequence"/>
</dbReference>
<comment type="similarity">
    <text evidence="5 6">Belongs to the XseA family.</text>
</comment>
<evidence type="ECO:0000259" key="7">
    <source>
        <dbReference type="Pfam" id="PF02601"/>
    </source>
</evidence>
<comment type="function">
    <text evidence="5">Bidirectionally degrades single-stranded DNA into large acid-insoluble oligonucleotides, which are then degraded further into small acid-soluble oligonucleotides.</text>
</comment>
<comment type="subcellular location">
    <subcellularLocation>
        <location evidence="5 6">Cytoplasm</location>
    </subcellularLocation>
</comment>
<gene>
    <name evidence="5 9" type="primary">xseA</name>
    <name evidence="9" type="ORF">ACFOYY_37680</name>
</gene>
<feature type="domain" description="Exonuclease VII large subunit C-terminal" evidence="7">
    <location>
        <begin position="299"/>
        <end position="396"/>
    </location>
</feature>
<protein>
    <recommendedName>
        <fullName evidence="5">Exodeoxyribonuclease 7 large subunit</fullName>
        <ecNumber evidence="5">3.1.11.6</ecNumber>
    </recommendedName>
    <alternativeName>
        <fullName evidence="5">Exodeoxyribonuclease VII large subunit</fullName>
        <shortName evidence="5">Exonuclease VII large subunit</shortName>
    </alternativeName>
</protein>
<evidence type="ECO:0000256" key="3">
    <source>
        <dbReference type="ARBA" id="ARBA00022801"/>
    </source>
</evidence>
<feature type="domain" description="Exonuclease VII large subunit C-terminal" evidence="7">
    <location>
        <begin position="127"/>
        <end position="293"/>
    </location>
</feature>
<keyword evidence="2 5" id="KW-0540">Nuclease</keyword>
<dbReference type="Pfam" id="PF02601">
    <property type="entry name" value="Exonuc_VII_L"/>
    <property type="match status" value="2"/>
</dbReference>
<dbReference type="InterPro" id="IPR020579">
    <property type="entry name" value="Exonuc_VII_lsu_C"/>
</dbReference>
<evidence type="ECO:0000259" key="8">
    <source>
        <dbReference type="Pfam" id="PF13742"/>
    </source>
</evidence>
<dbReference type="InterPro" id="IPR003753">
    <property type="entry name" value="Exonuc_VII_L"/>
</dbReference>
<dbReference type="EC" id="3.1.11.6" evidence="5"/>
<dbReference type="NCBIfam" id="TIGR00237">
    <property type="entry name" value="xseA"/>
    <property type="match status" value="1"/>
</dbReference>
<name>A0ABV8FEA7_9ACTN</name>
<keyword evidence="3 5" id="KW-0378">Hydrolase</keyword>
<accession>A0ABV8FEA7</accession>
<reference evidence="10" key="1">
    <citation type="journal article" date="2019" name="Int. J. Syst. Evol. Microbiol.">
        <title>The Global Catalogue of Microorganisms (GCM) 10K type strain sequencing project: providing services to taxonomists for standard genome sequencing and annotation.</title>
        <authorList>
            <consortium name="The Broad Institute Genomics Platform"/>
            <consortium name="The Broad Institute Genome Sequencing Center for Infectious Disease"/>
            <person name="Wu L."/>
            <person name="Ma J."/>
        </authorList>
    </citation>
    <scope>NUCLEOTIDE SEQUENCE [LARGE SCALE GENOMIC DNA]</scope>
    <source>
        <strain evidence="10">TBRC 7912</strain>
    </source>
</reference>
<keyword evidence="4 5" id="KW-0269">Exonuclease</keyword>
<feature type="domain" description="OB-fold nucleic acid binding" evidence="8">
    <location>
        <begin position="13"/>
        <end position="104"/>
    </location>
</feature>
<keyword evidence="1 5" id="KW-0963">Cytoplasm</keyword>
<evidence type="ECO:0000313" key="9">
    <source>
        <dbReference type="EMBL" id="MFC3985909.1"/>
    </source>
</evidence>
<evidence type="ECO:0000256" key="5">
    <source>
        <dbReference type="HAMAP-Rule" id="MF_00378"/>
    </source>
</evidence>
<evidence type="ECO:0000256" key="4">
    <source>
        <dbReference type="ARBA" id="ARBA00022839"/>
    </source>
</evidence>
<comment type="catalytic activity">
    <reaction evidence="5 6">
        <text>Exonucleolytic cleavage in either 5'- to 3'- or 3'- to 5'-direction to yield nucleoside 5'-phosphates.</text>
        <dbReference type="EC" id="3.1.11.6"/>
    </reaction>
</comment>
<dbReference type="EMBL" id="JBHSBC010000049">
    <property type="protein sequence ID" value="MFC3985909.1"/>
    <property type="molecule type" value="Genomic_DNA"/>
</dbReference>
<sequence length="402" mass="43975">MTSKTTPEQPLPVRTVLQMVGGWIGKLGTVWVEGQITELTARGGTVFLTLRDPVANVSARVTCPRGVYEATVPRPVDGARVVMHLKPDFWVNKGSFAFTALEMRPVGVGELLARLERLRQLLASEGLFKVDRKRRLPFLPGVVGLICGRDSAAERDVLENARRRWPAVRFKVETVAVQGPYAVTEVTEALRGLDADDEVEVIVVARGGGSLEDLLPFSDESLVRAVAACRTPVVSAIGHEQDNPLLDMVADVRASTPTDAAKKVVPDVGEQLTLVRQLRDRGRRVAGGWLDRELTWLAAVRSRPALADPVREIERRAEQAEQLRDRARRSLGASLDRAEDALGHLRARLVALSPAATLERGYAIVQRPGGEVVRRAADVAPGAELTIRFPDDRVTVRRDSAT</sequence>
<dbReference type="GO" id="GO:0008855">
    <property type="term" value="F:exodeoxyribonuclease VII activity"/>
    <property type="evidence" value="ECO:0007669"/>
    <property type="project" value="UniProtKB-EC"/>
</dbReference>
<evidence type="ECO:0000313" key="10">
    <source>
        <dbReference type="Proteomes" id="UP001595698"/>
    </source>
</evidence>